<name>A0A382A6S2_9ZZZZ</name>
<evidence type="ECO:0000313" key="3">
    <source>
        <dbReference type="EMBL" id="SVA96802.1"/>
    </source>
</evidence>
<dbReference type="EMBL" id="UINC01023998">
    <property type="protein sequence ID" value="SVA96802.1"/>
    <property type="molecule type" value="Genomic_DNA"/>
</dbReference>
<gene>
    <name evidence="3" type="ORF">METZ01_LOCUS149656</name>
</gene>
<dbReference type="SMART" id="SM00320">
    <property type="entry name" value="WD40"/>
    <property type="match status" value="3"/>
</dbReference>
<dbReference type="InterPro" id="IPR015943">
    <property type="entry name" value="WD40/YVTN_repeat-like_dom_sf"/>
</dbReference>
<reference evidence="3" key="1">
    <citation type="submission" date="2018-05" db="EMBL/GenBank/DDBJ databases">
        <authorList>
            <person name="Lanie J.A."/>
            <person name="Ng W.-L."/>
            <person name="Kazmierczak K.M."/>
            <person name="Andrzejewski T.M."/>
            <person name="Davidsen T.M."/>
            <person name="Wayne K.J."/>
            <person name="Tettelin H."/>
            <person name="Glass J.I."/>
            <person name="Rusch D."/>
            <person name="Podicherti R."/>
            <person name="Tsui H.-C.T."/>
            <person name="Winkler M.E."/>
        </authorList>
    </citation>
    <scope>NUCLEOTIDE SEQUENCE</scope>
</reference>
<proteinExistence type="predicted"/>
<organism evidence="3">
    <name type="scientific">marine metagenome</name>
    <dbReference type="NCBI Taxonomy" id="408172"/>
    <lineage>
        <taxon>unclassified sequences</taxon>
        <taxon>metagenomes</taxon>
        <taxon>ecological metagenomes</taxon>
    </lineage>
</organism>
<keyword evidence="2" id="KW-0677">Repeat</keyword>
<keyword evidence="1" id="KW-0853">WD repeat</keyword>
<dbReference type="PROSITE" id="PS00678">
    <property type="entry name" value="WD_REPEATS_1"/>
    <property type="match status" value="1"/>
</dbReference>
<dbReference type="Gene3D" id="2.130.10.10">
    <property type="entry name" value="YVTN repeat-like/Quinoprotein amine dehydrogenase"/>
    <property type="match status" value="2"/>
</dbReference>
<evidence type="ECO:0000256" key="2">
    <source>
        <dbReference type="ARBA" id="ARBA00022737"/>
    </source>
</evidence>
<dbReference type="PROSITE" id="PS50294">
    <property type="entry name" value="WD_REPEATS_REGION"/>
    <property type="match status" value="1"/>
</dbReference>
<feature type="non-terminal residue" evidence="3">
    <location>
        <position position="1"/>
    </location>
</feature>
<dbReference type="PANTHER" id="PTHR19848:SF8">
    <property type="entry name" value="F-BOX AND WD REPEAT DOMAIN CONTAINING 7"/>
    <property type="match status" value="1"/>
</dbReference>
<sequence length="367" mass="41390">NEVVVVRVNDGKKWPLPGHGGFAVGLQFSPDSKTVVTISKDNFVRVFDAASGREMYKRQYGGLFMSQCQFSKDGKIFVVHTQLGRDSTTPIAFETATGKEIFRLQHGNGVGEVFFSHDGKHVYTGSRDYTAKMWDLSDTTKPVKTFVVGDWVSSQITSPKHPNRLIISSRGGDIYIYDTETGLYLDGPYRGSKGLDFRRFKMKSKQGADYFLALKSPNAVAAWPFAPPAMEINNPKVLIKFAAALNGLDSDENEVLSVIKNANEELKKVAADLEGDEALQRWKRWHLTGDEEFNPYQSMKAADYRNFLISQNTLASLEEALNQRPMDKEILKLYAAKLDELSNNVDIENDKRRRYGESAKWYKTLVE</sequence>
<accession>A0A382A6S2</accession>
<dbReference type="PANTHER" id="PTHR19848">
    <property type="entry name" value="WD40 REPEAT PROTEIN"/>
    <property type="match status" value="1"/>
</dbReference>
<dbReference type="Pfam" id="PF00400">
    <property type="entry name" value="WD40"/>
    <property type="match status" value="2"/>
</dbReference>
<evidence type="ECO:0000256" key="1">
    <source>
        <dbReference type="ARBA" id="ARBA00022574"/>
    </source>
</evidence>
<protein>
    <submittedName>
        <fullName evidence="3">Uncharacterized protein</fullName>
    </submittedName>
</protein>
<dbReference type="PROSITE" id="PS50082">
    <property type="entry name" value="WD_REPEATS_2"/>
    <property type="match status" value="2"/>
</dbReference>
<dbReference type="SUPFAM" id="SSF50998">
    <property type="entry name" value="Quinoprotein alcohol dehydrogenase-like"/>
    <property type="match status" value="1"/>
</dbReference>
<dbReference type="InterPro" id="IPR019775">
    <property type="entry name" value="WD40_repeat_CS"/>
</dbReference>
<dbReference type="InterPro" id="IPR001680">
    <property type="entry name" value="WD40_rpt"/>
</dbReference>
<dbReference type="AlphaFoldDB" id="A0A382A6S2"/>
<dbReference type="InterPro" id="IPR011047">
    <property type="entry name" value="Quinoprotein_ADH-like_sf"/>
</dbReference>